<keyword evidence="1" id="KW-0158">Chromosome</keyword>
<dbReference type="OrthoDB" id="6273183at2759"/>
<keyword evidence="1" id="KW-0544">Nucleosome core</keyword>
<comment type="similarity">
    <text evidence="1">Belongs to the histone H2A family.</text>
</comment>
<accession>A0A074ZF70</accession>
<dbReference type="SMART" id="SM00414">
    <property type="entry name" value="H2A"/>
    <property type="match status" value="1"/>
</dbReference>
<dbReference type="EMBL" id="KL596934">
    <property type="protein sequence ID" value="KER21880.1"/>
    <property type="molecule type" value="Genomic_DNA"/>
</dbReference>
<evidence type="ECO:0000313" key="2">
    <source>
        <dbReference type="EMBL" id="KER21880.1"/>
    </source>
</evidence>
<dbReference type="GO" id="GO:0003677">
    <property type="term" value="F:DNA binding"/>
    <property type="evidence" value="ECO:0007669"/>
    <property type="project" value="UniProtKB-KW"/>
</dbReference>
<dbReference type="STRING" id="6198.A0A074ZF70"/>
<evidence type="ECO:0000256" key="1">
    <source>
        <dbReference type="RuleBase" id="RU003767"/>
    </source>
</evidence>
<comment type="subcellular location">
    <subcellularLocation>
        <location evidence="1">Nucleus</location>
    </subcellularLocation>
</comment>
<dbReference type="GeneID" id="20324055"/>
<dbReference type="CTD" id="20324055"/>
<keyword evidence="1" id="KW-0238">DNA-binding</keyword>
<dbReference type="AlphaFoldDB" id="A0A074ZF70"/>
<keyword evidence="1" id="KW-0539">Nucleus</keyword>
<gene>
    <name evidence="2" type="ORF">T265_09887</name>
</gene>
<dbReference type="GO" id="GO:0005634">
    <property type="term" value="C:nucleus"/>
    <property type="evidence" value="ECO:0007669"/>
    <property type="project" value="UniProtKB-SubCell"/>
</dbReference>
<dbReference type="SUPFAM" id="SSF47113">
    <property type="entry name" value="Histone-fold"/>
    <property type="match status" value="1"/>
</dbReference>
<dbReference type="Proteomes" id="UP000054324">
    <property type="component" value="Unassembled WGS sequence"/>
</dbReference>
<proteinExistence type="inferred from homology"/>
<dbReference type="InterPro" id="IPR009072">
    <property type="entry name" value="Histone-fold"/>
</dbReference>
<dbReference type="Gene3D" id="1.10.20.10">
    <property type="entry name" value="Histone, subunit A"/>
    <property type="match status" value="1"/>
</dbReference>
<dbReference type="GO" id="GO:0000786">
    <property type="term" value="C:nucleosome"/>
    <property type="evidence" value="ECO:0007669"/>
    <property type="project" value="UniProtKB-KW"/>
</dbReference>
<evidence type="ECO:0000313" key="3">
    <source>
        <dbReference type="Proteomes" id="UP000054324"/>
    </source>
</evidence>
<dbReference type="GO" id="GO:0046982">
    <property type="term" value="F:protein heterodimerization activity"/>
    <property type="evidence" value="ECO:0007669"/>
    <property type="project" value="InterPro"/>
</dbReference>
<dbReference type="InterPro" id="IPR002119">
    <property type="entry name" value="Histone_H2A"/>
</dbReference>
<dbReference type="GO" id="GO:0030527">
    <property type="term" value="F:structural constituent of chromatin"/>
    <property type="evidence" value="ECO:0007669"/>
    <property type="project" value="InterPro"/>
</dbReference>
<dbReference type="PANTHER" id="PTHR23430">
    <property type="entry name" value="HISTONE H2A"/>
    <property type="match status" value="1"/>
</dbReference>
<keyword evidence="3" id="KW-1185">Reference proteome</keyword>
<dbReference type="KEGG" id="ovi:T265_09887"/>
<dbReference type="PRINTS" id="PR00620">
    <property type="entry name" value="HISTONEH2A"/>
</dbReference>
<dbReference type="RefSeq" id="XP_009174361.1">
    <property type="nucleotide sequence ID" value="XM_009176097.1"/>
</dbReference>
<protein>
    <recommendedName>
        <fullName evidence="1">Histone H2A</fullName>
    </recommendedName>
</protein>
<sequence>MSDRDKGGKTRVKAKTTSLPTGLQFPVGPMHLLLRKGNSAGAPVYLATIPECLAAEVLELAGNVGRDNMKIRIIAGRDNMKIRIIPRYLQLAIKQRRRV</sequence>
<name>A0A074ZF70_OPIVI</name>
<organism evidence="2 3">
    <name type="scientific">Opisthorchis viverrini</name>
    <name type="common">Southeast Asian liver fluke</name>
    <dbReference type="NCBI Taxonomy" id="6198"/>
    <lineage>
        <taxon>Eukaryota</taxon>
        <taxon>Metazoa</taxon>
        <taxon>Spiralia</taxon>
        <taxon>Lophotrochozoa</taxon>
        <taxon>Platyhelminthes</taxon>
        <taxon>Trematoda</taxon>
        <taxon>Digenea</taxon>
        <taxon>Opisthorchiida</taxon>
        <taxon>Opisthorchiata</taxon>
        <taxon>Opisthorchiidae</taxon>
        <taxon>Opisthorchis</taxon>
    </lineage>
</organism>
<comment type="subunit">
    <text evidence="1">The nucleosome is a histone octamer containing two molecules each of H2A, H2B, H3 and H4 assembled in one H3-H4 heterotetramer and two H2A-H2B heterodimers. The octamer wraps approximately 147 bp of DNA.</text>
</comment>
<reference evidence="2 3" key="1">
    <citation type="submission" date="2013-11" db="EMBL/GenBank/DDBJ databases">
        <title>Opisthorchis viverrini - life in the bile duct.</title>
        <authorList>
            <person name="Young N.D."/>
            <person name="Nagarajan N."/>
            <person name="Lin S.J."/>
            <person name="Korhonen P.K."/>
            <person name="Jex A.R."/>
            <person name="Hall R.S."/>
            <person name="Safavi-Hemami H."/>
            <person name="Kaewkong W."/>
            <person name="Bertrand D."/>
            <person name="Gao S."/>
            <person name="Seet Q."/>
            <person name="Wongkham S."/>
            <person name="Teh B.T."/>
            <person name="Wongkham C."/>
            <person name="Intapan P.M."/>
            <person name="Maleewong W."/>
            <person name="Yang X."/>
            <person name="Hu M."/>
            <person name="Wang Z."/>
            <person name="Hofmann A."/>
            <person name="Sternberg P.W."/>
            <person name="Tan P."/>
            <person name="Wang J."/>
            <person name="Gasser R.B."/>
        </authorList>
    </citation>
    <scope>NUCLEOTIDE SEQUENCE [LARGE SCALE GENOMIC DNA]</scope>
</reference>